<dbReference type="EMBL" id="KV448288">
    <property type="protein sequence ID" value="OAX38566.1"/>
    <property type="molecule type" value="Genomic_DNA"/>
</dbReference>
<protein>
    <submittedName>
        <fullName evidence="1">Uncharacterized protein</fullName>
    </submittedName>
</protein>
<keyword evidence="2" id="KW-1185">Reference proteome</keyword>
<feature type="non-terminal residue" evidence="1">
    <location>
        <position position="55"/>
    </location>
</feature>
<dbReference type="STRING" id="1314800.A0A1B7N140"/>
<sequence length="55" mass="5938">NKIYAEAISDGVVVFDGLGLKVLAAPWVYSLVAKLEKASKSDGKSYDMQDAAQYI</sequence>
<accession>A0A1B7N140</accession>
<evidence type="ECO:0000313" key="2">
    <source>
        <dbReference type="Proteomes" id="UP000092154"/>
    </source>
</evidence>
<reference evidence="1 2" key="1">
    <citation type="submission" date="2016-06" db="EMBL/GenBank/DDBJ databases">
        <title>Comparative genomics of the ectomycorrhizal sister species Rhizopogon vinicolor and Rhizopogon vesiculosus (Basidiomycota: Boletales) reveals a divergence of the mating type B locus.</title>
        <authorList>
            <consortium name="DOE Joint Genome Institute"/>
            <person name="Mujic A.B."/>
            <person name="Kuo A."/>
            <person name="Tritt A."/>
            <person name="Lipzen A."/>
            <person name="Chen C."/>
            <person name="Johnson J."/>
            <person name="Sharma A."/>
            <person name="Barry K."/>
            <person name="Grigoriev I.V."/>
            <person name="Spatafora J.W."/>
        </authorList>
    </citation>
    <scope>NUCLEOTIDE SEQUENCE [LARGE SCALE GENOMIC DNA]</scope>
    <source>
        <strain evidence="1 2">AM-OR11-026</strain>
    </source>
</reference>
<gene>
    <name evidence="1" type="ORF">K503DRAFT_651846</name>
</gene>
<dbReference type="OrthoDB" id="3348320at2759"/>
<name>A0A1B7N140_9AGAM</name>
<proteinExistence type="predicted"/>
<evidence type="ECO:0000313" key="1">
    <source>
        <dbReference type="EMBL" id="OAX38566.1"/>
    </source>
</evidence>
<organism evidence="1 2">
    <name type="scientific">Rhizopogon vinicolor AM-OR11-026</name>
    <dbReference type="NCBI Taxonomy" id="1314800"/>
    <lineage>
        <taxon>Eukaryota</taxon>
        <taxon>Fungi</taxon>
        <taxon>Dikarya</taxon>
        <taxon>Basidiomycota</taxon>
        <taxon>Agaricomycotina</taxon>
        <taxon>Agaricomycetes</taxon>
        <taxon>Agaricomycetidae</taxon>
        <taxon>Boletales</taxon>
        <taxon>Suillineae</taxon>
        <taxon>Rhizopogonaceae</taxon>
        <taxon>Rhizopogon</taxon>
    </lineage>
</organism>
<feature type="non-terminal residue" evidence="1">
    <location>
        <position position="1"/>
    </location>
</feature>
<dbReference type="AlphaFoldDB" id="A0A1B7N140"/>
<dbReference type="InParanoid" id="A0A1B7N140"/>
<dbReference type="Proteomes" id="UP000092154">
    <property type="component" value="Unassembled WGS sequence"/>
</dbReference>